<dbReference type="Pfam" id="PF12697">
    <property type="entry name" value="Abhydrolase_6"/>
    <property type="match status" value="1"/>
</dbReference>
<dbReference type="RefSeq" id="WP_018786376.1">
    <property type="nucleotide sequence ID" value="NZ_FMCV01000006.1"/>
</dbReference>
<dbReference type="AlphaFoldDB" id="A0A1C4X7F2"/>
<dbReference type="GO" id="GO:0003824">
    <property type="term" value="F:catalytic activity"/>
    <property type="evidence" value="ECO:0007669"/>
    <property type="project" value="UniProtKB-ARBA"/>
</dbReference>
<dbReference type="InterPro" id="IPR052897">
    <property type="entry name" value="Sec-Metab_Biosynth_Hydrolase"/>
</dbReference>
<accession>A0A1C4X7F2</accession>
<name>A0A1C4X7F2_9ACTN</name>
<sequence>MTTFVLVPGFWLGAWAWRPVTAALREHGHEVYPLSLTGLGERAHLARPDTDLDVHVTDVVNLLRYEDLHDVVLVGHSYAGAVVTTAVADRMTDRIAQLVFVDTGPLPDGAANDDFSPPQERARNAAVVAEHGDGWRLPPPQWADLAATAPDVDESVVALLDERSVAQPWATATTPVRLTGAWEKLPRLGVLSSFTAEQTREMAATVPLCRHMAGDSWRYEELPTWHWPMLSRPAELARILHEAGPTAQPAVPGRPA</sequence>
<dbReference type="Proteomes" id="UP000198551">
    <property type="component" value="Unassembled WGS sequence"/>
</dbReference>
<dbReference type="PANTHER" id="PTHR37017:SF11">
    <property type="entry name" value="ESTERASE_LIPASE_THIOESTERASE DOMAIN-CONTAINING PROTEIN"/>
    <property type="match status" value="1"/>
</dbReference>
<dbReference type="PANTHER" id="PTHR37017">
    <property type="entry name" value="AB HYDROLASE-1 DOMAIN-CONTAINING PROTEIN-RELATED"/>
    <property type="match status" value="1"/>
</dbReference>
<dbReference type="SUPFAM" id="SSF53474">
    <property type="entry name" value="alpha/beta-Hydrolases"/>
    <property type="match status" value="1"/>
</dbReference>
<dbReference type="Gene3D" id="3.40.50.1820">
    <property type="entry name" value="alpha/beta hydrolase"/>
    <property type="match status" value="1"/>
</dbReference>
<reference evidence="3" key="1">
    <citation type="submission" date="2016-06" db="EMBL/GenBank/DDBJ databases">
        <authorList>
            <person name="Varghese N."/>
        </authorList>
    </citation>
    <scope>NUCLEOTIDE SEQUENCE [LARGE SCALE GENOMIC DNA]</scope>
    <source>
        <strain evidence="3">DSM 45555</strain>
    </source>
</reference>
<gene>
    <name evidence="2" type="ORF">GA0070215_106192</name>
</gene>
<organism evidence="2 3">
    <name type="scientific">Micromonospora marina</name>
    <dbReference type="NCBI Taxonomy" id="307120"/>
    <lineage>
        <taxon>Bacteria</taxon>
        <taxon>Bacillati</taxon>
        <taxon>Actinomycetota</taxon>
        <taxon>Actinomycetes</taxon>
        <taxon>Micromonosporales</taxon>
        <taxon>Micromonosporaceae</taxon>
        <taxon>Micromonospora</taxon>
    </lineage>
</organism>
<dbReference type="InterPro" id="IPR000073">
    <property type="entry name" value="AB_hydrolase_1"/>
</dbReference>
<keyword evidence="3" id="KW-1185">Reference proteome</keyword>
<dbReference type="EMBL" id="FMCV01000006">
    <property type="protein sequence ID" value="SCF04380.1"/>
    <property type="molecule type" value="Genomic_DNA"/>
</dbReference>
<dbReference type="InterPro" id="IPR029058">
    <property type="entry name" value="AB_hydrolase_fold"/>
</dbReference>
<protein>
    <submittedName>
        <fullName evidence="2">Pimeloyl-ACP methyl ester carboxylesterase</fullName>
    </submittedName>
</protein>
<feature type="domain" description="AB hydrolase-1" evidence="1">
    <location>
        <begin position="4"/>
        <end position="238"/>
    </location>
</feature>
<proteinExistence type="predicted"/>
<evidence type="ECO:0000313" key="2">
    <source>
        <dbReference type="EMBL" id="SCF04380.1"/>
    </source>
</evidence>
<evidence type="ECO:0000313" key="3">
    <source>
        <dbReference type="Proteomes" id="UP000198551"/>
    </source>
</evidence>
<evidence type="ECO:0000259" key="1">
    <source>
        <dbReference type="Pfam" id="PF12697"/>
    </source>
</evidence>